<dbReference type="RefSeq" id="XP_027189362.1">
    <property type="nucleotide sequence ID" value="XM_027333561.1"/>
</dbReference>
<gene>
    <name evidence="7" type="primary">LOC113786230</name>
</gene>
<dbReference type="OrthoDB" id="21204at2759"/>
<dbReference type="Pfam" id="PF13639">
    <property type="entry name" value="zf-RING_2"/>
    <property type="match status" value="1"/>
</dbReference>
<dbReference type="InterPro" id="IPR011016">
    <property type="entry name" value="Znf_RING-CH"/>
</dbReference>
<dbReference type="GO" id="GO:0006511">
    <property type="term" value="P:ubiquitin-dependent protein catabolic process"/>
    <property type="evidence" value="ECO:0007669"/>
    <property type="project" value="TreeGrafter"/>
</dbReference>
<dbReference type="GO" id="GO:0061630">
    <property type="term" value="F:ubiquitin protein ligase activity"/>
    <property type="evidence" value="ECO:0007669"/>
    <property type="project" value="TreeGrafter"/>
</dbReference>
<dbReference type="PANTHER" id="PTHR45931:SF16">
    <property type="entry name" value="RING_U-BOX SUPERFAMILY PROTEIN"/>
    <property type="match status" value="1"/>
</dbReference>
<dbReference type="InterPro" id="IPR051834">
    <property type="entry name" value="RING_finger_E3_ligase"/>
</dbReference>
<dbReference type="PANTHER" id="PTHR45931">
    <property type="entry name" value="SI:CH211-59O9.10"/>
    <property type="match status" value="1"/>
</dbReference>
<reference evidence="7" key="2">
    <citation type="submission" date="2025-08" db="UniProtKB">
        <authorList>
            <consortium name="RefSeq"/>
        </authorList>
    </citation>
    <scope>IDENTIFICATION</scope>
    <source>
        <tissue evidence="7">Etiolated seedlings</tissue>
    </source>
</reference>
<dbReference type="SMART" id="SM00184">
    <property type="entry name" value="RING"/>
    <property type="match status" value="1"/>
</dbReference>
<dbReference type="InterPro" id="IPR001841">
    <property type="entry name" value="Znf_RING"/>
</dbReference>
<keyword evidence="3" id="KW-0862">Zinc</keyword>
<accession>A0A3Q7YA47</accession>
<organism evidence="6 7">
    <name type="scientific">Cicer arietinum</name>
    <name type="common">Chickpea</name>
    <name type="synonym">Garbanzo</name>
    <dbReference type="NCBI Taxonomy" id="3827"/>
    <lineage>
        <taxon>Eukaryota</taxon>
        <taxon>Viridiplantae</taxon>
        <taxon>Streptophyta</taxon>
        <taxon>Embryophyta</taxon>
        <taxon>Tracheophyta</taxon>
        <taxon>Spermatophyta</taxon>
        <taxon>Magnoliopsida</taxon>
        <taxon>eudicotyledons</taxon>
        <taxon>Gunneridae</taxon>
        <taxon>Pentapetalae</taxon>
        <taxon>rosids</taxon>
        <taxon>fabids</taxon>
        <taxon>Fabales</taxon>
        <taxon>Fabaceae</taxon>
        <taxon>Papilionoideae</taxon>
        <taxon>50 kb inversion clade</taxon>
        <taxon>NPAAA clade</taxon>
        <taxon>Hologalegina</taxon>
        <taxon>IRL clade</taxon>
        <taxon>Cicereae</taxon>
        <taxon>Cicer</taxon>
    </lineage>
</organism>
<evidence type="ECO:0000256" key="4">
    <source>
        <dbReference type="PROSITE-ProRule" id="PRU00175"/>
    </source>
</evidence>
<evidence type="ECO:0000313" key="6">
    <source>
        <dbReference type="Proteomes" id="UP000087171"/>
    </source>
</evidence>
<dbReference type="SMART" id="SM00744">
    <property type="entry name" value="RINGv"/>
    <property type="match status" value="1"/>
</dbReference>
<protein>
    <submittedName>
        <fullName evidence="7">E3 ubiquitin-protein ligase RNF126-like</fullName>
    </submittedName>
</protein>
<feature type="domain" description="RING-type" evidence="5">
    <location>
        <begin position="133"/>
        <end position="176"/>
    </location>
</feature>
<dbReference type="Proteomes" id="UP000087171">
    <property type="component" value="Chromosome Ca4"/>
</dbReference>
<dbReference type="AlphaFoldDB" id="A0A3Q7YA47"/>
<dbReference type="PROSITE" id="PS50089">
    <property type="entry name" value="ZF_RING_2"/>
    <property type="match status" value="1"/>
</dbReference>
<name>A0A3Q7YA47_CICAR</name>
<evidence type="ECO:0000313" key="7">
    <source>
        <dbReference type="RefSeq" id="XP_027189362.1"/>
    </source>
</evidence>
<dbReference type="GO" id="GO:0005634">
    <property type="term" value="C:nucleus"/>
    <property type="evidence" value="ECO:0007669"/>
    <property type="project" value="TreeGrafter"/>
</dbReference>
<evidence type="ECO:0000256" key="1">
    <source>
        <dbReference type="ARBA" id="ARBA00022723"/>
    </source>
</evidence>
<reference evidence="6" key="1">
    <citation type="journal article" date="2013" name="Nat. Biotechnol.">
        <title>Draft genome sequence of chickpea (Cicer arietinum) provides a resource for trait improvement.</title>
        <authorList>
            <person name="Varshney R.K."/>
            <person name="Song C."/>
            <person name="Saxena R.K."/>
            <person name="Azam S."/>
            <person name="Yu S."/>
            <person name="Sharpe A.G."/>
            <person name="Cannon S."/>
            <person name="Baek J."/>
            <person name="Rosen B.D."/>
            <person name="Tar'an B."/>
            <person name="Millan T."/>
            <person name="Zhang X."/>
            <person name="Ramsay L.D."/>
            <person name="Iwata A."/>
            <person name="Wang Y."/>
            <person name="Nelson W."/>
            <person name="Farmer A.D."/>
            <person name="Gaur P.M."/>
            <person name="Soderlund C."/>
            <person name="Penmetsa R.V."/>
            <person name="Xu C."/>
            <person name="Bharti A.K."/>
            <person name="He W."/>
            <person name="Winter P."/>
            <person name="Zhao S."/>
            <person name="Hane J.K."/>
            <person name="Carrasquilla-Garcia N."/>
            <person name="Condie J.A."/>
            <person name="Upadhyaya H.D."/>
            <person name="Luo M.C."/>
            <person name="Thudi M."/>
            <person name="Gowda C.L."/>
            <person name="Singh N.P."/>
            <person name="Lichtenzveig J."/>
            <person name="Gali K.K."/>
            <person name="Rubio J."/>
            <person name="Nadarajan N."/>
            <person name="Dolezel J."/>
            <person name="Bansal K.C."/>
            <person name="Xu X."/>
            <person name="Edwards D."/>
            <person name="Zhang G."/>
            <person name="Kahl G."/>
            <person name="Gil J."/>
            <person name="Singh K.B."/>
            <person name="Datta S.K."/>
            <person name="Jackson S.A."/>
            <person name="Wang J."/>
            <person name="Cook D.R."/>
        </authorList>
    </citation>
    <scope>NUCLEOTIDE SEQUENCE [LARGE SCALE GENOMIC DNA]</scope>
    <source>
        <strain evidence="6">cv. CDC Frontier</strain>
    </source>
</reference>
<dbReference type="SUPFAM" id="SSF57850">
    <property type="entry name" value="RING/U-box"/>
    <property type="match status" value="1"/>
</dbReference>
<dbReference type="CDD" id="cd16454">
    <property type="entry name" value="RING-H2_PA-TM-RING"/>
    <property type="match status" value="1"/>
</dbReference>
<keyword evidence="6" id="KW-1185">Reference proteome</keyword>
<sequence>MEPQQHYRRFVVLGENGRATVELFYPIINGVYEMIPAIPFRNHNRNIIFSHMCIEDDHFLLCESNNNHINEVHSRMKTQDVIPIYGQDGHYVIQESNSNQNNQTPTGRITKVTVQNLERIRIDEETIAETLTCSICLEEFLLGSKAIRLPSPCSHIYHENCIMKWLNRSNTCPLCRRPISCILLFC</sequence>
<keyword evidence="2 4" id="KW-0863">Zinc-finger</keyword>
<dbReference type="GO" id="GO:0008270">
    <property type="term" value="F:zinc ion binding"/>
    <property type="evidence" value="ECO:0007669"/>
    <property type="project" value="UniProtKB-KW"/>
</dbReference>
<evidence type="ECO:0000256" key="3">
    <source>
        <dbReference type="ARBA" id="ARBA00022833"/>
    </source>
</evidence>
<evidence type="ECO:0000259" key="5">
    <source>
        <dbReference type="PROSITE" id="PS50089"/>
    </source>
</evidence>
<evidence type="ECO:0000256" key="2">
    <source>
        <dbReference type="ARBA" id="ARBA00022771"/>
    </source>
</evidence>
<proteinExistence type="predicted"/>
<dbReference type="InterPro" id="IPR013083">
    <property type="entry name" value="Znf_RING/FYVE/PHD"/>
</dbReference>
<keyword evidence="1" id="KW-0479">Metal-binding</keyword>
<dbReference type="Gene3D" id="3.30.40.10">
    <property type="entry name" value="Zinc/RING finger domain, C3HC4 (zinc finger)"/>
    <property type="match status" value="1"/>
</dbReference>